<dbReference type="GO" id="GO:0008233">
    <property type="term" value="F:peptidase activity"/>
    <property type="evidence" value="ECO:0007669"/>
    <property type="project" value="InterPro"/>
</dbReference>
<dbReference type="AlphaFoldDB" id="A0A2A9CNW5"/>
<dbReference type="PRINTS" id="PR00342">
    <property type="entry name" value="RHESUSRHD"/>
</dbReference>
<evidence type="ECO:0000256" key="4">
    <source>
        <dbReference type="ARBA" id="ARBA00023136"/>
    </source>
</evidence>
<gene>
    <name evidence="7" type="ORF">ATK74_0553</name>
</gene>
<dbReference type="GO" id="GO:0005886">
    <property type="term" value="C:plasma membrane"/>
    <property type="evidence" value="ECO:0007669"/>
    <property type="project" value="InterPro"/>
</dbReference>
<feature type="transmembrane region" description="Helical" evidence="6">
    <location>
        <begin position="108"/>
        <end position="128"/>
    </location>
</feature>
<dbReference type="InterPro" id="IPR002229">
    <property type="entry name" value="RhesusRHD"/>
</dbReference>
<dbReference type="RefSeq" id="WP_169923703.1">
    <property type="nucleotide sequence ID" value="NZ_PDJC01000001.1"/>
</dbReference>
<keyword evidence="2 6" id="KW-0812">Transmembrane</keyword>
<feature type="transmembrane region" description="Helical" evidence="6">
    <location>
        <begin position="148"/>
        <end position="171"/>
    </location>
</feature>
<keyword evidence="8" id="KW-1185">Reference proteome</keyword>
<comment type="caution">
    <text evidence="7">The sequence shown here is derived from an EMBL/GenBank/DDBJ whole genome shotgun (WGS) entry which is preliminary data.</text>
</comment>
<feature type="transmembrane region" description="Helical" evidence="6">
    <location>
        <begin position="183"/>
        <end position="202"/>
    </location>
</feature>
<protein>
    <submittedName>
        <fullName evidence="7">RsiW-degrading membrane proteinase PrsW (M82 family)</fullName>
    </submittedName>
</protein>
<dbReference type="PANTHER" id="PTHR36844:SF1">
    <property type="entry name" value="PROTEASE PRSW"/>
    <property type="match status" value="1"/>
</dbReference>
<feature type="transmembrane region" description="Helical" evidence="6">
    <location>
        <begin position="222"/>
        <end position="251"/>
    </location>
</feature>
<dbReference type="Proteomes" id="UP000226079">
    <property type="component" value="Unassembled WGS sequence"/>
</dbReference>
<feature type="transmembrane region" description="Helical" evidence="6">
    <location>
        <begin position="258"/>
        <end position="278"/>
    </location>
</feature>
<dbReference type="EMBL" id="PDJC01000001">
    <property type="protein sequence ID" value="PFG16028.1"/>
    <property type="molecule type" value="Genomic_DNA"/>
</dbReference>
<organism evidence="7 8">
    <name type="scientific">Propionicimonas paludicola</name>
    <dbReference type="NCBI Taxonomy" id="185243"/>
    <lineage>
        <taxon>Bacteria</taxon>
        <taxon>Bacillati</taxon>
        <taxon>Actinomycetota</taxon>
        <taxon>Actinomycetes</taxon>
        <taxon>Propionibacteriales</taxon>
        <taxon>Nocardioidaceae</taxon>
        <taxon>Propionicimonas</taxon>
    </lineage>
</organism>
<feature type="transmembrane region" description="Helical" evidence="6">
    <location>
        <begin position="290"/>
        <end position="310"/>
    </location>
</feature>
<evidence type="ECO:0000256" key="1">
    <source>
        <dbReference type="ARBA" id="ARBA00004141"/>
    </source>
</evidence>
<feature type="transmembrane region" description="Helical" evidence="6">
    <location>
        <begin position="76"/>
        <end position="96"/>
    </location>
</feature>
<feature type="region of interest" description="Disordered" evidence="5">
    <location>
        <begin position="419"/>
        <end position="472"/>
    </location>
</feature>
<evidence type="ECO:0000256" key="3">
    <source>
        <dbReference type="ARBA" id="ARBA00022989"/>
    </source>
</evidence>
<evidence type="ECO:0000256" key="2">
    <source>
        <dbReference type="ARBA" id="ARBA00022692"/>
    </source>
</evidence>
<comment type="subcellular location">
    <subcellularLocation>
        <location evidence="1">Membrane</location>
        <topology evidence="1">Multi-pass membrane protein</topology>
    </subcellularLocation>
</comment>
<evidence type="ECO:0000313" key="8">
    <source>
        <dbReference type="Proteomes" id="UP000226079"/>
    </source>
</evidence>
<keyword evidence="4 6" id="KW-0472">Membrane</keyword>
<accession>A0A2A9CNW5</accession>
<evidence type="ECO:0000256" key="6">
    <source>
        <dbReference type="SAM" id="Phobius"/>
    </source>
</evidence>
<name>A0A2A9CNW5_9ACTN</name>
<evidence type="ECO:0000256" key="5">
    <source>
        <dbReference type="SAM" id="MobiDB-lite"/>
    </source>
</evidence>
<dbReference type="InterPro" id="IPR026898">
    <property type="entry name" value="PrsW"/>
</dbReference>
<dbReference type="PANTHER" id="PTHR36844">
    <property type="entry name" value="PROTEASE PRSW"/>
    <property type="match status" value="1"/>
</dbReference>
<feature type="transmembrane region" description="Helical" evidence="6">
    <location>
        <begin position="35"/>
        <end position="56"/>
    </location>
</feature>
<keyword evidence="3 6" id="KW-1133">Transmembrane helix</keyword>
<dbReference type="Pfam" id="PF13367">
    <property type="entry name" value="PrsW-protease"/>
    <property type="match status" value="1"/>
</dbReference>
<proteinExistence type="predicted"/>
<sequence length="472" mass="51024">MTKSVAELARRRNGLPGTTAAPTGPLWQRVLRSGWTWLLLGATAVFVAALAAQWQLLTADIPVEGGVIEGVNASAIRTSAWLALPTLAVWTVLFLLADRYRPQRFAIWYLALGWGAAIATFLSIYANTWAGQHLSIAGDGDPASSARAAIFVAPFVEEAAKATVLFGIAILARYRLTSKVSTIVLAGLSAAGFAFTENIIYYSRVIVFSSQNIGVGDADAALSQIVLLRGVLTAFGHPLFTMMTGIGLAVALRTRSKVVRVLAPLAGYLAAAGLHMLFNSQATLADGRTQMVLYFVIALPMVLGALVYVIRQILAEGRRIRTRLGDYVQLGWLPAADQLVNAKLRTRAWALLIGITHGPRVWWATVRLQRTLTELAYLRDGQVRGLYDQAATVRARELIELAHQLRPVAIADPRGRRLNLPRLRRRQPSAYQPPNYPGPAGLGGNWPAPGQSSQLGSPGYSAVDPRWGPPKG</sequence>
<evidence type="ECO:0000313" key="7">
    <source>
        <dbReference type="EMBL" id="PFG16028.1"/>
    </source>
</evidence>
<reference evidence="7 8" key="1">
    <citation type="submission" date="2017-10" db="EMBL/GenBank/DDBJ databases">
        <title>Sequencing the genomes of 1000 actinobacteria strains.</title>
        <authorList>
            <person name="Klenk H.-P."/>
        </authorList>
    </citation>
    <scope>NUCLEOTIDE SEQUENCE [LARGE SCALE GENOMIC DNA]</scope>
    <source>
        <strain evidence="7 8">DSM 15597</strain>
    </source>
</reference>